<sequence>MITRTHIAVPLIVAMLLSVLVGFQVVTTASTAVAAPVTGFDPGLIISDAVMNESSTMSAGDIQSFLNTKGASCSAGAGYTCIKHYVETTPTRAADALCTGAYVGTANESAAAIIAKVSGACGINPQVLLVTLQKEQGLVTATAGKTAATYSRALGFGCPDNAGGACDPSYAGFANQVYSAAKQLKRYAANPTSYSYRAGRTNTVLWHPNTTCGSSQVYIQNQATASLYNYTPYRPNAAALAAGYGTGDSCSSYGNRNFHLYFTEWFGSSVQRTPFGVVDSVSSASGVGSIRVRGWALDPDTSASINVHVYVDGKVATASLADGSRPDVASVYGNGAAHGFDVNIPSSGGTHSVCVYAIDSSKGANTYLGCSTVTVTNQAPRGTFDNATPTPGAVQVRGWALDPDTTAPISVHIYVDGKMSRATVSDSPRADIGRAFGLGDNHGFDTLVPVSNGSHTVCVYAIDASGGSNPLVGCRVVTVINVAPTGSFDSLVSTGPGTMQVRGWAFDRDTTDPISVHVYVDGKVAKGVTANTSRPDVARVHAVSETHGFDTSLATIAGAHTVCVYAIDSSGGSNPNLGCRTVTVENSVTSGSVDQVSGNLATAGGGGKPSTSASVTATGWAWDLDSDAPVFVELLLDQAVIASGTASVRRTDVGGISRTDVGFSLTAPAVPGSHEVCIRATDPTTKERVNLGCKTVVVPNTAANGVIDEASASSGTINVRGWAHDLDTTSPVAVHVYLDGAHVASLLANGDRPDIDNTFGTGRQHGFATSIPAQPGTHTVRVYAIGWPAGSGNPIIESRTVTVN</sequence>
<organism evidence="1 2">
    <name type="scientific">Sanguibacter gelidistatuariae</name>
    <dbReference type="NCBI Taxonomy" id="1814289"/>
    <lineage>
        <taxon>Bacteria</taxon>
        <taxon>Bacillati</taxon>
        <taxon>Actinomycetota</taxon>
        <taxon>Actinomycetes</taxon>
        <taxon>Micrococcales</taxon>
        <taxon>Sanguibacteraceae</taxon>
        <taxon>Sanguibacter</taxon>
    </lineage>
</organism>
<dbReference type="EMBL" id="FMYH01000012">
    <property type="protein sequence ID" value="SDD82207.1"/>
    <property type="molecule type" value="Genomic_DNA"/>
</dbReference>
<protein>
    <recommendedName>
        <fullName evidence="3">Hemagglutinin</fullName>
    </recommendedName>
</protein>
<accession>A0A1G6XXP3</accession>
<proteinExistence type="predicted"/>
<evidence type="ECO:0008006" key="3">
    <source>
        <dbReference type="Google" id="ProtNLM"/>
    </source>
</evidence>
<gene>
    <name evidence="1" type="ORF">SAMN05216410_0222</name>
</gene>
<dbReference type="AlphaFoldDB" id="A0A1G6XXP3"/>
<evidence type="ECO:0000313" key="2">
    <source>
        <dbReference type="Proteomes" id="UP000199039"/>
    </source>
</evidence>
<dbReference type="OrthoDB" id="9764271at2"/>
<dbReference type="Proteomes" id="UP000199039">
    <property type="component" value="Unassembled WGS sequence"/>
</dbReference>
<dbReference type="RefSeq" id="WP_093186791.1">
    <property type="nucleotide sequence ID" value="NZ_FMYH01000012.1"/>
</dbReference>
<reference evidence="1 2" key="1">
    <citation type="submission" date="2016-09" db="EMBL/GenBank/DDBJ databases">
        <authorList>
            <person name="Capua I."/>
            <person name="De Benedictis P."/>
            <person name="Joannis T."/>
            <person name="Lombin L.H."/>
            <person name="Cattoli G."/>
        </authorList>
    </citation>
    <scope>NUCLEOTIDE SEQUENCE [LARGE SCALE GENOMIC DNA]</scope>
    <source>
        <strain evidence="1 2">ISLP-3</strain>
    </source>
</reference>
<evidence type="ECO:0000313" key="1">
    <source>
        <dbReference type="EMBL" id="SDD82207.1"/>
    </source>
</evidence>
<keyword evidence="2" id="KW-1185">Reference proteome</keyword>
<name>A0A1G6XXP3_9MICO</name>
<dbReference type="STRING" id="1814289.SAMN05216410_0222"/>